<dbReference type="PANTHER" id="PTHR13285">
    <property type="entry name" value="ACYLTRANSFERASE"/>
    <property type="match status" value="1"/>
</dbReference>
<dbReference type="Proteomes" id="UP000235965">
    <property type="component" value="Unassembled WGS sequence"/>
</dbReference>
<dbReference type="PANTHER" id="PTHR13285:SF18">
    <property type="entry name" value="PROTEIN-CYSTEINE N-PALMITOYLTRANSFERASE RASP"/>
    <property type="match status" value="1"/>
</dbReference>
<comment type="similarity">
    <text evidence="5">Belongs to the membrane-bound acyltransferase family. HHAT subfamily.</text>
</comment>
<dbReference type="GO" id="GO:0016020">
    <property type="term" value="C:membrane"/>
    <property type="evidence" value="ECO:0007669"/>
    <property type="project" value="UniProtKB-SubCell"/>
</dbReference>
<evidence type="ECO:0000256" key="5">
    <source>
        <dbReference type="ARBA" id="ARBA00038268"/>
    </source>
</evidence>
<accession>A0A2J7QWX9</accession>
<keyword evidence="4 6" id="KW-0472">Membrane</keyword>
<evidence type="ECO:0000313" key="7">
    <source>
        <dbReference type="EMBL" id="PNF33093.1"/>
    </source>
</evidence>
<evidence type="ECO:0000256" key="1">
    <source>
        <dbReference type="ARBA" id="ARBA00004141"/>
    </source>
</evidence>
<feature type="transmembrane region" description="Helical" evidence="6">
    <location>
        <begin position="99"/>
        <end position="120"/>
    </location>
</feature>
<dbReference type="EMBL" id="NEVH01009412">
    <property type="protein sequence ID" value="PNF33093.1"/>
    <property type="molecule type" value="Genomic_DNA"/>
</dbReference>
<keyword evidence="3 6" id="KW-1133">Transmembrane helix</keyword>
<reference evidence="7 8" key="1">
    <citation type="submission" date="2017-12" db="EMBL/GenBank/DDBJ databases">
        <title>Hemimetabolous genomes reveal molecular basis of termite eusociality.</title>
        <authorList>
            <person name="Harrison M.C."/>
            <person name="Jongepier E."/>
            <person name="Robertson H.M."/>
            <person name="Arning N."/>
            <person name="Bitard-Feildel T."/>
            <person name="Chao H."/>
            <person name="Childers C.P."/>
            <person name="Dinh H."/>
            <person name="Doddapaneni H."/>
            <person name="Dugan S."/>
            <person name="Gowin J."/>
            <person name="Greiner C."/>
            <person name="Han Y."/>
            <person name="Hu H."/>
            <person name="Hughes D.S.T."/>
            <person name="Huylmans A.-K."/>
            <person name="Kemena C."/>
            <person name="Kremer L.P.M."/>
            <person name="Lee S.L."/>
            <person name="Lopez-Ezquerra A."/>
            <person name="Mallet L."/>
            <person name="Monroy-Kuhn J.M."/>
            <person name="Moser A."/>
            <person name="Murali S.C."/>
            <person name="Muzny D.M."/>
            <person name="Otani S."/>
            <person name="Piulachs M.-D."/>
            <person name="Poelchau M."/>
            <person name="Qu J."/>
            <person name="Schaub F."/>
            <person name="Wada-Katsumata A."/>
            <person name="Worley K.C."/>
            <person name="Xie Q."/>
            <person name="Ylla G."/>
            <person name="Poulsen M."/>
            <person name="Gibbs R.A."/>
            <person name="Schal C."/>
            <person name="Richards S."/>
            <person name="Belles X."/>
            <person name="Korb J."/>
            <person name="Bornberg-Bauer E."/>
        </authorList>
    </citation>
    <scope>NUCLEOTIDE SEQUENCE [LARGE SCALE GENOMIC DNA]</scope>
    <source>
        <tissue evidence="7">Whole body</tissue>
    </source>
</reference>
<feature type="transmembrane region" description="Helical" evidence="6">
    <location>
        <begin position="63"/>
        <end position="79"/>
    </location>
</feature>
<evidence type="ECO:0000256" key="2">
    <source>
        <dbReference type="ARBA" id="ARBA00022692"/>
    </source>
</evidence>
<dbReference type="FunCoup" id="A0A2J7QWX9">
    <property type="interactions" value="198"/>
</dbReference>
<dbReference type="Pfam" id="PF03062">
    <property type="entry name" value="MBOAT"/>
    <property type="match status" value="1"/>
</dbReference>
<comment type="caution">
    <text evidence="7">The sequence shown here is derived from an EMBL/GenBank/DDBJ whole genome shotgun (WGS) entry which is preliminary data.</text>
</comment>
<dbReference type="InterPro" id="IPR004299">
    <property type="entry name" value="MBOAT_fam"/>
</dbReference>
<feature type="transmembrane region" description="Helical" evidence="6">
    <location>
        <begin position="36"/>
        <end position="51"/>
    </location>
</feature>
<proteinExistence type="inferred from homology"/>
<keyword evidence="8" id="KW-1185">Reference proteome</keyword>
<feature type="transmembrane region" description="Helical" evidence="6">
    <location>
        <begin position="325"/>
        <end position="347"/>
    </location>
</feature>
<dbReference type="EMBL" id="NEVH01009412">
    <property type="protein sequence ID" value="PNF33094.1"/>
    <property type="molecule type" value="Genomic_DNA"/>
</dbReference>
<feature type="transmembrane region" description="Helical" evidence="6">
    <location>
        <begin position="259"/>
        <end position="277"/>
    </location>
</feature>
<evidence type="ECO:0000256" key="6">
    <source>
        <dbReference type="SAM" id="Phobius"/>
    </source>
</evidence>
<evidence type="ECO:0000256" key="4">
    <source>
        <dbReference type="ARBA" id="ARBA00023136"/>
    </source>
</evidence>
<gene>
    <name evidence="7" type="ORF">B7P43_G15746</name>
</gene>
<dbReference type="GO" id="GO:0016409">
    <property type="term" value="F:palmitoyltransferase activity"/>
    <property type="evidence" value="ECO:0007669"/>
    <property type="project" value="TreeGrafter"/>
</dbReference>
<protein>
    <recommendedName>
        <fullName evidence="9">Protein-cysteine N-palmitoyltransferase Rasp</fullName>
    </recommendedName>
</protein>
<name>A0A2J7QWX9_9NEOP</name>
<dbReference type="InParanoid" id="A0A2J7QWX9"/>
<organism evidence="7 8">
    <name type="scientific">Cryptotermes secundus</name>
    <dbReference type="NCBI Taxonomy" id="105785"/>
    <lineage>
        <taxon>Eukaryota</taxon>
        <taxon>Metazoa</taxon>
        <taxon>Ecdysozoa</taxon>
        <taxon>Arthropoda</taxon>
        <taxon>Hexapoda</taxon>
        <taxon>Insecta</taxon>
        <taxon>Pterygota</taxon>
        <taxon>Neoptera</taxon>
        <taxon>Polyneoptera</taxon>
        <taxon>Dictyoptera</taxon>
        <taxon>Blattodea</taxon>
        <taxon>Blattoidea</taxon>
        <taxon>Termitoidae</taxon>
        <taxon>Kalotermitidae</taxon>
        <taxon>Cryptotermitinae</taxon>
        <taxon>Cryptotermes</taxon>
    </lineage>
</organism>
<evidence type="ECO:0008006" key="9">
    <source>
        <dbReference type="Google" id="ProtNLM"/>
    </source>
</evidence>
<dbReference type="STRING" id="105785.A0A2J7QWX9"/>
<sequence length="396" mass="46730">MISTLYLLLHVGSVATLFMLMEPCLMYLLLQFRSRILIYAAGVFLLAFHNIDSRMNFLSIPYEYQYMLMISAAWIYMRGQSYCLDKLATVNTGPSVSDFVMMLGYCFYFPMLFLGPLVLYQEFEAGVLKPYAPWTLKRVKTFLLNVVRYSWWMLFLELFLHFIYVGALQMDVWYVTRLGAWAHYGMGYSMGVMFQMKYVITYGLSCTVARAEQIQTPNHPKCIGRIHLYSDMWRHFDQGLYFFLRKYIYIPMLGERPSFAVRLLASFTCFTFVYAWHRIHMFVLVWSVLNYLGVTIEAFSKAIASTTHYHKYEKYLFSTPQNIRRFHALIATPLFMMSALSNFYFFAGMSVGNQFVRRLFEGSLQENSTLFLFCYCCSQVSIEVKNWEQRKEKKQM</sequence>
<dbReference type="OrthoDB" id="420606at2759"/>
<dbReference type="AlphaFoldDB" id="A0A2J7QWX9"/>
<dbReference type="InterPro" id="IPR051085">
    <property type="entry name" value="MB_O-acyltransferase"/>
</dbReference>
<keyword evidence="2 6" id="KW-0812">Transmembrane</keyword>
<comment type="subcellular location">
    <subcellularLocation>
        <location evidence="1">Membrane</location>
        <topology evidence="1">Multi-pass membrane protein</topology>
    </subcellularLocation>
</comment>
<evidence type="ECO:0000313" key="8">
    <source>
        <dbReference type="Proteomes" id="UP000235965"/>
    </source>
</evidence>
<feature type="transmembrane region" description="Helical" evidence="6">
    <location>
        <begin position="6"/>
        <end position="29"/>
    </location>
</feature>
<evidence type="ECO:0000256" key="3">
    <source>
        <dbReference type="ARBA" id="ARBA00022989"/>
    </source>
</evidence>
<feature type="transmembrane region" description="Helical" evidence="6">
    <location>
        <begin position="149"/>
        <end position="168"/>
    </location>
</feature>
<feature type="transmembrane region" description="Helical" evidence="6">
    <location>
        <begin position="283"/>
        <end position="304"/>
    </location>
</feature>
<dbReference type="GO" id="GO:0005783">
    <property type="term" value="C:endoplasmic reticulum"/>
    <property type="evidence" value="ECO:0007669"/>
    <property type="project" value="TreeGrafter"/>
</dbReference>